<proteinExistence type="predicted"/>
<dbReference type="InterPro" id="IPR016187">
    <property type="entry name" value="CTDL_fold"/>
</dbReference>
<dbReference type="Pfam" id="PF00059">
    <property type="entry name" value="Lectin_C"/>
    <property type="match status" value="1"/>
</dbReference>
<evidence type="ECO:0000313" key="2">
    <source>
        <dbReference type="Ensembl" id="ENSOABP00000005522.2"/>
    </source>
</evidence>
<dbReference type="PANTHER" id="PTHR22803">
    <property type="entry name" value="MANNOSE, PHOSPHOLIPASE, LECTIN RECEPTOR RELATED"/>
    <property type="match status" value="1"/>
</dbReference>
<feature type="domain" description="C-type lectin" evidence="1">
    <location>
        <begin position="31"/>
        <end position="132"/>
    </location>
</feature>
<accession>A0A668RMC9</accession>
<reference evidence="2" key="2">
    <citation type="submission" date="2025-09" db="UniProtKB">
        <authorList>
            <consortium name="Ensembl"/>
        </authorList>
    </citation>
    <scope>IDENTIFICATION</scope>
</reference>
<dbReference type="CDD" id="cd00037">
    <property type="entry name" value="CLECT"/>
    <property type="match status" value="1"/>
</dbReference>
<dbReference type="Proteomes" id="UP000472276">
    <property type="component" value="Unassembled WGS sequence"/>
</dbReference>
<dbReference type="Ensembl" id="ENSOABT00000005725.2">
    <property type="protein sequence ID" value="ENSOABP00000005522.2"/>
    <property type="gene ID" value="ENSOABG00000006945.2"/>
</dbReference>
<dbReference type="InterPro" id="IPR050111">
    <property type="entry name" value="C-type_lectin/snaclec_domain"/>
</dbReference>
<dbReference type="SMART" id="SM00034">
    <property type="entry name" value="CLECT"/>
    <property type="match status" value="1"/>
</dbReference>
<keyword evidence="3" id="KW-1185">Reference proteome</keyword>
<name>A0A668RMC9_OREAU</name>
<dbReference type="SUPFAM" id="SSF56436">
    <property type="entry name" value="C-type lectin-like"/>
    <property type="match status" value="1"/>
</dbReference>
<reference evidence="2" key="1">
    <citation type="submission" date="2025-08" db="UniProtKB">
        <authorList>
            <consortium name="Ensembl"/>
        </authorList>
    </citation>
    <scope>IDENTIFICATION</scope>
</reference>
<evidence type="ECO:0000259" key="1">
    <source>
        <dbReference type="PROSITE" id="PS50041"/>
    </source>
</evidence>
<organism evidence="2 3">
    <name type="scientific">Oreochromis aureus</name>
    <name type="common">Israeli tilapia</name>
    <name type="synonym">Chromis aureus</name>
    <dbReference type="NCBI Taxonomy" id="47969"/>
    <lineage>
        <taxon>Eukaryota</taxon>
        <taxon>Metazoa</taxon>
        <taxon>Chordata</taxon>
        <taxon>Craniata</taxon>
        <taxon>Vertebrata</taxon>
        <taxon>Euteleostomi</taxon>
        <taxon>Actinopterygii</taxon>
        <taxon>Neopterygii</taxon>
        <taxon>Teleostei</taxon>
        <taxon>Neoteleostei</taxon>
        <taxon>Acanthomorphata</taxon>
        <taxon>Ovalentaria</taxon>
        <taxon>Cichlomorphae</taxon>
        <taxon>Cichliformes</taxon>
        <taxon>Cichlidae</taxon>
        <taxon>African cichlids</taxon>
        <taxon>Pseudocrenilabrinae</taxon>
        <taxon>Oreochromini</taxon>
        <taxon>Oreochromis</taxon>
    </lineage>
</organism>
<dbReference type="AlphaFoldDB" id="A0A668RMC9"/>
<dbReference type="InterPro" id="IPR001304">
    <property type="entry name" value="C-type_lectin-like"/>
</dbReference>
<dbReference type="InterPro" id="IPR016186">
    <property type="entry name" value="C-type_lectin-like/link_sf"/>
</dbReference>
<sequence length="145" mass="17496">MHFYWLFQFLSVLLSLLLLFHVGCPYGWTRFYRRCFRYIPRRMNWAAAERNCLSMGANLASVHSSREYHLIQRLTAYHGYRVTWIGGHDEGIWLWSDGSRFNYRHWCRGEPNNHHNQDCLQINYSGNSEYNNYHECSIYMNNLSD</sequence>
<protein>
    <recommendedName>
        <fullName evidence="1">C-type lectin domain-containing protein</fullName>
    </recommendedName>
</protein>
<dbReference type="Gene3D" id="3.10.100.10">
    <property type="entry name" value="Mannose-Binding Protein A, subunit A"/>
    <property type="match status" value="1"/>
</dbReference>
<evidence type="ECO:0000313" key="3">
    <source>
        <dbReference type="Proteomes" id="UP000472276"/>
    </source>
</evidence>
<dbReference type="PROSITE" id="PS50041">
    <property type="entry name" value="C_TYPE_LECTIN_2"/>
    <property type="match status" value="1"/>
</dbReference>